<comment type="catalytic activity">
    <reaction evidence="9">
        <text>a primary alcohol + NAD(+) = an aldehyde + NADH + H(+)</text>
        <dbReference type="Rhea" id="RHEA:10736"/>
        <dbReference type="ChEBI" id="CHEBI:15378"/>
        <dbReference type="ChEBI" id="CHEBI:15734"/>
        <dbReference type="ChEBI" id="CHEBI:17478"/>
        <dbReference type="ChEBI" id="CHEBI:57540"/>
        <dbReference type="ChEBI" id="CHEBI:57945"/>
        <dbReference type="EC" id="1.1.1.1"/>
    </reaction>
</comment>
<evidence type="ECO:0000256" key="8">
    <source>
        <dbReference type="ARBA" id="ARBA00049164"/>
    </source>
</evidence>
<comment type="similarity">
    <text evidence="2">Belongs to the zinc-containing alcohol dehydrogenase family.</text>
</comment>
<name>A0A6G9YFS8_9NOCA</name>
<evidence type="ECO:0000256" key="9">
    <source>
        <dbReference type="ARBA" id="ARBA00049243"/>
    </source>
</evidence>
<evidence type="ECO:0000259" key="11">
    <source>
        <dbReference type="SMART" id="SM00829"/>
    </source>
</evidence>
<dbReference type="InterPro" id="IPR014187">
    <property type="entry name" value="ADH_Zn_typ-2"/>
</dbReference>
<dbReference type="GO" id="GO:0005737">
    <property type="term" value="C:cytoplasm"/>
    <property type="evidence" value="ECO:0007669"/>
    <property type="project" value="TreeGrafter"/>
</dbReference>
<dbReference type="PROSITE" id="PS00059">
    <property type="entry name" value="ADH_ZINC"/>
    <property type="match status" value="1"/>
</dbReference>
<proteinExistence type="inferred from homology"/>
<evidence type="ECO:0000256" key="4">
    <source>
        <dbReference type="ARBA" id="ARBA00022723"/>
    </source>
</evidence>
<dbReference type="EMBL" id="CP046172">
    <property type="protein sequence ID" value="QIS11927.1"/>
    <property type="molecule type" value="Genomic_DNA"/>
</dbReference>
<keyword evidence="5" id="KW-0862">Zinc</keyword>
<dbReference type="InterPro" id="IPR020843">
    <property type="entry name" value="ER"/>
</dbReference>
<dbReference type="GO" id="GO:0008270">
    <property type="term" value="F:zinc ion binding"/>
    <property type="evidence" value="ECO:0007669"/>
    <property type="project" value="InterPro"/>
</dbReference>
<dbReference type="NCBIfam" id="TIGR02822">
    <property type="entry name" value="adh_fam_2"/>
    <property type="match status" value="1"/>
</dbReference>
<keyword evidence="6 12" id="KW-0560">Oxidoreductase</keyword>
<dbReference type="Pfam" id="PF08240">
    <property type="entry name" value="ADH_N"/>
    <property type="match status" value="1"/>
</dbReference>
<keyword evidence="7" id="KW-0520">NAD</keyword>
<protein>
    <recommendedName>
        <fullName evidence="10">Probable alcohol dehydrogenase AdhA</fullName>
        <ecNumber evidence="3">1.1.1.1</ecNumber>
    </recommendedName>
</protein>
<dbReference type="CDD" id="cd08298">
    <property type="entry name" value="CAD2"/>
    <property type="match status" value="1"/>
</dbReference>
<dbReference type="GO" id="GO:0004022">
    <property type="term" value="F:alcohol dehydrogenase (NAD+) activity"/>
    <property type="evidence" value="ECO:0007669"/>
    <property type="project" value="UniProtKB-EC"/>
</dbReference>
<comment type="cofactor">
    <cofactor evidence="1">
        <name>Zn(2+)</name>
        <dbReference type="ChEBI" id="CHEBI:29105"/>
    </cofactor>
</comment>
<evidence type="ECO:0000256" key="3">
    <source>
        <dbReference type="ARBA" id="ARBA00013190"/>
    </source>
</evidence>
<dbReference type="SUPFAM" id="SSF51735">
    <property type="entry name" value="NAD(P)-binding Rossmann-fold domains"/>
    <property type="match status" value="1"/>
</dbReference>
<dbReference type="InterPro" id="IPR013154">
    <property type="entry name" value="ADH-like_N"/>
</dbReference>
<dbReference type="Proteomes" id="UP000503540">
    <property type="component" value="Chromosome"/>
</dbReference>
<dbReference type="Gene3D" id="3.40.50.720">
    <property type="entry name" value="NAD(P)-binding Rossmann-like Domain"/>
    <property type="match status" value="1"/>
</dbReference>
<sequence>MRYASRRQCSGCGPMGDGIFRSGDRGPVTGEMTAWRVRRPGPIDSGPLERVREPIPAPGPGELLVRVRACGVCRTDLHVSEGDLPVHRAGVVPGHEVVGEVAGLGDGAEGFAVGECVGIAWLRHTCGSCRYCLRGAENLCPRSLYTGWDADGGYAEFATVPADYALPLPAGYTAAQTAPLLCAGIIGYRALQRAAVPEGGRLGIYGFGGSAHLAAQVALARGAEVHVMTRGAAARELAAGLGAASVQGAADRPPVQLDSAIMFAPAGDLVPPALEALDRGGVLAIAGIHLSDIPALNYQRHLFQEREIRSVTANTRADAHEFLALAAEYRIQVTTHGYSLDKADRALADLAHGRFTGAAVLVP</sequence>
<organism evidence="12 13">
    <name type="scientific">Nocardia arthritidis</name>
    <dbReference type="NCBI Taxonomy" id="228602"/>
    <lineage>
        <taxon>Bacteria</taxon>
        <taxon>Bacillati</taxon>
        <taxon>Actinomycetota</taxon>
        <taxon>Actinomycetes</taxon>
        <taxon>Mycobacteriales</taxon>
        <taxon>Nocardiaceae</taxon>
        <taxon>Nocardia</taxon>
    </lineage>
</organism>
<gene>
    <name evidence="12" type="ORF">F5544_20310</name>
</gene>
<evidence type="ECO:0000313" key="13">
    <source>
        <dbReference type="Proteomes" id="UP000503540"/>
    </source>
</evidence>
<dbReference type="PANTHER" id="PTHR42940:SF8">
    <property type="entry name" value="VACUOLAR PROTEIN SORTING-ASSOCIATED PROTEIN 11"/>
    <property type="match status" value="1"/>
</dbReference>
<reference evidence="12 13" key="1">
    <citation type="journal article" date="2019" name="ACS Chem. Biol.">
        <title>Identification and Mobilization of a Cryptic Antibiotic Biosynthesis Gene Locus from a Human-Pathogenic Nocardia Isolate.</title>
        <authorList>
            <person name="Herisse M."/>
            <person name="Ishida K."/>
            <person name="Porter J.L."/>
            <person name="Howden B."/>
            <person name="Hertweck C."/>
            <person name="Stinear T.P."/>
            <person name="Pidot S.J."/>
        </authorList>
    </citation>
    <scope>NUCLEOTIDE SEQUENCE [LARGE SCALE GENOMIC DNA]</scope>
    <source>
        <strain evidence="12 13">AUSMDU00012717</strain>
    </source>
</reference>
<evidence type="ECO:0000256" key="6">
    <source>
        <dbReference type="ARBA" id="ARBA00023002"/>
    </source>
</evidence>
<dbReference type="EC" id="1.1.1.1" evidence="3"/>
<evidence type="ECO:0000256" key="7">
    <source>
        <dbReference type="ARBA" id="ARBA00023027"/>
    </source>
</evidence>
<dbReference type="InterPro" id="IPR002328">
    <property type="entry name" value="ADH_Zn_CS"/>
</dbReference>
<keyword evidence="13" id="KW-1185">Reference proteome</keyword>
<dbReference type="InterPro" id="IPR036291">
    <property type="entry name" value="NAD(P)-bd_dom_sf"/>
</dbReference>
<dbReference type="FunFam" id="3.40.50.720:FF:000275">
    <property type="entry name" value="Alcohol dehydrogenase AdhA"/>
    <property type="match status" value="1"/>
</dbReference>
<feature type="domain" description="Enoyl reductase (ER)" evidence="11">
    <location>
        <begin position="41"/>
        <end position="361"/>
    </location>
</feature>
<evidence type="ECO:0000256" key="5">
    <source>
        <dbReference type="ARBA" id="ARBA00022833"/>
    </source>
</evidence>
<dbReference type="InterPro" id="IPR011032">
    <property type="entry name" value="GroES-like_sf"/>
</dbReference>
<dbReference type="Gene3D" id="3.90.180.10">
    <property type="entry name" value="Medium-chain alcohol dehydrogenases, catalytic domain"/>
    <property type="match status" value="1"/>
</dbReference>
<dbReference type="AlphaFoldDB" id="A0A6G9YFS8"/>
<evidence type="ECO:0000256" key="2">
    <source>
        <dbReference type="ARBA" id="ARBA00008072"/>
    </source>
</evidence>
<evidence type="ECO:0000256" key="1">
    <source>
        <dbReference type="ARBA" id="ARBA00001947"/>
    </source>
</evidence>
<evidence type="ECO:0000313" key="12">
    <source>
        <dbReference type="EMBL" id="QIS11927.1"/>
    </source>
</evidence>
<dbReference type="KEGG" id="nah:F5544_20310"/>
<keyword evidence="4" id="KW-0479">Metal-binding</keyword>
<dbReference type="SUPFAM" id="SSF50129">
    <property type="entry name" value="GroES-like"/>
    <property type="match status" value="1"/>
</dbReference>
<evidence type="ECO:0000256" key="10">
    <source>
        <dbReference type="ARBA" id="ARBA00068251"/>
    </source>
</evidence>
<accession>A0A6G9YFS8</accession>
<dbReference type="SMART" id="SM00829">
    <property type="entry name" value="PKS_ER"/>
    <property type="match status" value="1"/>
</dbReference>
<comment type="catalytic activity">
    <reaction evidence="8">
        <text>a secondary alcohol + NAD(+) = a ketone + NADH + H(+)</text>
        <dbReference type="Rhea" id="RHEA:10740"/>
        <dbReference type="ChEBI" id="CHEBI:15378"/>
        <dbReference type="ChEBI" id="CHEBI:17087"/>
        <dbReference type="ChEBI" id="CHEBI:35681"/>
        <dbReference type="ChEBI" id="CHEBI:57540"/>
        <dbReference type="ChEBI" id="CHEBI:57945"/>
        <dbReference type="EC" id="1.1.1.1"/>
    </reaction>
</comment>
<dbReference type="PANTHER" id="PTHR42940">
    <property type="entry name" value="ALCOHOL DEHYDROGENASE 1-RELATED"/>
    <property type="match status" value="1"/>
</dbReference>